<keyword evidence="3" id="KW-1185">Reference proteome</keyword>
<organism evidence="2 3">
    <name type="scientific">Lecanosticta acicola</name>
    <dbReference type="NCBI Taxonomy" id="111012"/>
    <lineage>
        <taxon>Eukaryota</taxon>
        <taxon>Fungi</taxon>
        <taxon>Dikarya</taxon>
        <taxon>Ascomycota</taxon>
        <taxon>Pezizomycotina</taxon>
        <taxon>Dothideomycetes</taxon>
        <taxon>Dothideomycetidae</taxon>
        <taxon>Mycosphaerellales</taxon>
        <taxon>Mycosphaerellaceae</taxon>
        <taxon>Lecanosticta</taxon>
    </lineage>
</organism>
<evidence type="ECO:0000313" key="2">
    <source>
        <dbReference type="EMBL" id="CAK3795521.1"/>
    </source>
</evidence>
<accession>A0AAI9E733</accession>
<dbReference type="AlphaFoldDB" id="A0AAI9E733"/>
<feature type="compositionally biased region" description="Low complexity" evidence="1">
    <location>
        <begin position="34"/>
        <end position="43"/>
    </location>
</feature>
<name>A0AAI9E733_9PEZI</name>
<comment type="caution">
    <text evidence="2">The sequence shown here is derived from an EMBL/GenBank/DDBJ whole genome shotgun (WGS) entry which is preliminary data.</text>
</comment>
<reference evidence="2" key="1">
    <citation type="submission" date="2023-11" db="EMBL/GenBank/DDBJ databases">
        <authorList>
            <person name="Alioto T."/>
            <person name="Alioto T."/>
            <person name="Gomez Garrido J."/>
        </authorList>
    </citation>
    <scope>NUCLEOTIDE SEQUENCE</scope>
</reference>
<feature type="region of interest" description="Disordered" evidence="1">
    <location>
        <begin position="1"/>
        <end position="79"/>
    </location>
</feature>
<protein>
    <submittedName>
        <fullName evidence="2">Uncharacterized protein</fullName>
    </submittedName>
</protein>
<dbReference type="EMBL" id="CAVMBE010000002">
    <property type="protein sequence ID" value="CAK3795521.1"/>
    <property type="molecule type" value="Genomic_DNA"/>
</dbReference>
<gene>
    <name evidence="2" type="ORF">LECACI_7A000772</name>
</gene>
<sequence>MVQKRKREDDASARSQSGRDDHPLRQPTKRLRPLRSSPSSLKSPCEDTRNAASAAATSLTSPLLTRPPSSRQSHDEAAVSLSVQRQDFDICEPLLDGLVTRRTPPLPPEIVSHPSLQLDLAYVNERLKVHASTRELSHIWRVNDYGEDLANEYLQGYTPVYIREELLARRKREEEEFWETLSDSNYGEEELEERYKVRREERQRSAAEEAQTTGHDTPYPRPMWSSKHMINLDSSAGGVDSGYSQDGDGPAHVNACDGKVRHSAEATVHVDATKHAVLT</sequence>
<evidence type="ECO:0000313" key="3">
    <source>
        <dbReference type="Proteomes" id="UP001296104"/>
    </source>
</evidence>
<dbReference type="Proteomes" id="UP001296104">
    <property type="component" value="Unassembled WGS sequence"/>
</dbReference>
<feature type="compositionally biased region" description="Basic and acidic residues" evidence="1">
    <location>
        <begin position="1"/>
        <end position="24"/>
    </location>
</feature>
<evidence type="ECO:0000256" key="1">
    <source>
        <dbReference type="SAM" id="MobiDB-lite"/>
    </source>
</evidence>
<proteinExistence type="predicted"/>
<feature type="compositionally biased region" description="Low complexity" evidence="1">
    <location>
        <begin position="51"/>
        <end position="71"/>
    </location>
</feature>
<feature type="region of interest" description="Disordered" evidence="1">
    <location>
        <begin position="202"/>
        <end position="221"/>
    </location>
</feature>